<evidence type="ECO:0000313" key="6">
    <source>
        <dbReference type="EMBL" id="SHG16540.1"/>
    </source>
</evidence>
<sequence length="247" mass="28476">MDKIVQISDIHFCIKDKNHSSRKHLSLVLNKINNLYDEYILVLSGDLVMNADRAHYLALYQYIRDFTKSDIYAIPGNHDNIALMKALAMQEECFKIQDVLEIGNNDIVFLDSSEKGEHLGGGKIDLAYFEVIKSQLRARANKIVFIHHPPFKIGADWFKKICLDNGDLLMQSLSEIDNLKYLSYGHCHNYFSEERANTVFLSCPSSWIQFDHSCHHETKYDQEKEIGFNVFHLSDDISHETVTISVC</sequence>
<name>A0A1M5HKS3_VIBGA</name>
<dbReference type="Gene3D" id="3.60.21.10">
    <property type="match status" value="1"/>
</dbReference>
<keyword evidence="3" id="KW-0408">Iron</keyword>
<keyword evidence="1" id="KW-0479">Metal-binding</keyword>
<evidence type="ECO:0000259" key="5">
    <source>
        <dbReference type="Pfam" id="PF00149"/>
    </source>
</evidence>
<dbReference type="PANTHER" id="PTHR42988">
    <property type="entry name" value="PHOSPHOHYDROLASE"/>
    <property type="match status" value="1"/>
</dbReference>
<dbReference type="InterPro" id="IPR029052">
    <property type="entry name" value="Metallo-depent_PP-like"/>
</dbReference>
<dbReference type="SUPFAM" id="SSF56300">
    <property type="entry name" value="Metallo-dependent phosphatases"/>
    <property type="match status" value="1"/>
</dbReference>
<feature type="domain" description="Calcineurin-like phosphoesterase" evidence="5">
    <location>
        <begin position="3"/>
        <end position="190"/>
    </location>
</feature>
<dbReference type="PANTHER" id="PTHR42988:SF2">
    <property type="entry name" value="CYCLIC NUCLEOTIDE PHOSPHODIESTERASE CBUA0032-RELATED"/>
    <property type="match status" value="1"/>
</dbReference>
<comment type="similarity">
    <text evidence="4">Belongs to the cyclic nucleotide phosphodiesterase class-III family.</text>
</comment>
<keyword evidence="7" id="KW-1185">Reference proteome</keyword>
<evidence type="ECO:0000256" key="1">
    <source>
        <dbReference type="ARBA" id="ARBA00022723"/>
    </source>
</evidence>
<gene>
    <name evidence="6" type="ORF">SAMN02745781_04125</name>
</gene>
<dbReference type="Proteomes" id="UP000184159">
    <property type="component" value="Unassembled WGS sequence"/>
</dbReference>
<dbReference type="Pfam" id="PF00149">
    <property type="entry name" value="Metallophos"/>
    <property type="match status" value="1"/>
</dbReference>
<organism evidence="6 7">
    <name type="scientific">Vibrio gazogenes DSM 21264 = NBRC 103151</name>
    <dbReference type="NCBI Taxonomy" id="1123492"/>
    <lineage>
        <taxon>Bacteria</taxon>
        <taxon>Pseudomonadati</taxon>
        <taxon>Pseudomonadota</taxon>
        <taxon>Gammaproteobacteria</taxon>
        <taxon>Vibrionales</taxon>
        <taxon>Vibrionaceae</taxon>
        <taxon>Vibrio</taxon>
    </lineage>
</organism>
<reference evidence="7" key="1">
    <citation type="submission" date="2016-11" db="EMBL/GenBank/DDBJ databases">
        <authorList>
            <person name="Varghese N."/>
            <person name="Submissions S."/>
        </authorList>
    </citation>
    <scope>NUCLEOTIDE SEQUENCE [LARGE SCALE GENOMIC DNA]</scope>
    <source>
        <strain evidence="7">DSM 21264</strain>
    </source>
</reference>
<proteinExistence type="inferred from homology"/>
<accession>A0A1M5HKS3</accession>
<dbReference type="RefSeq" id="WP_072963632.1">
    <property type="nucleotide sequence ID" value="NZ_FQUH01000034.1"/>
</dbReference>
<dbReference type="InterPro" id="IPR050884">
    <property type="entry name" value="CNP_phosphodiesterase-III"/>
</dbReference>
<dbReference type="GO" id="GO:0016787">
    <property type="term" value="F:hydrolase activity"/>
    <property type="evidence" value="ECO:0007669"/>
    <property type="project" value="UniProtKB-KW"/>
</dbReference>
<protein>
    <submittedName>
        <fullName evidence="6">Calcineurin-like phosphoesterase</fullName>
    </submittedName>
</protein>
<dbReference type="AlphaFoldDB" id="A0A1M5HKS3"/>
<evidence type="ECO:0000256" key="4">
    <source>
        <dbReference type="ARBA" id="ARBA00025742"/>
    </source>
</evidence>
<dbReference type="GO" id="GO:0046872">
    <property type="term" value="F:metal ion binding"/>
    <property type="evidence" value="ECO:0007669"/>
    <property type="project" value="UniProtKB-KW"/>
</dbReference>
<dbReference type="InterPro" id="IPR004843">
    <property type="entry name" value="Calcineurin-like_PHP"/>
</dbReference>
<evidence type="ECO:0000256" key="2">
    <source>
        <dbReference type="ARBA" id="ARBA00022801"/>
    </source>
</evidence>
<keyword evidence="2" id="KW-0378">Hydrolase</keyword>
<evidence type="ECO:0000256" key="3">
    <source>
        <dbReference type="ARBA" id="ARBA00023004"/>
    </source>
</evidence>
<evidence type="ECO:0000313" key="7">
    <source>
        <dbReference type="Proteomes" id="UP000184159"/>
    </source>
</evidence>
<dbReference type="EMBL" id="FQUH01000034">
    <property type="protein sequence ID" value="SHG16540.1"/>
    <property type="molecule type" value="Genomic_DNA"/>
</dbReference>